<feature type="compositionally biased region" description="Basic and acidic residues" evidence="1">
    <location>
        <begin position="1"/>
        <end position="15"/>
    </location>
</feature>
<feature type="region of interest" description="Disordered" evidence="1">
    <location>
        <begin position="1"/>
        <end position="75"/>
    </location>
</feature>
<proteinExistence type="predicted"/>
<dbReference type="AlphaFoldDB" id="A0A067S5D4"/>
<dbReference type="OrthoDB" id="3057432at2759"/>
<evidence type="ECO:0000313" key="3">
    <source>
        <dbReference type="Proteomes" id="UP000027222"/>
    </source>
</evidence>
<name>A0A067S5D4_GALM3</name>
<reference evidence="3" key="1">
    <citation type="journal article" date="2014" name="Proc. Natl. Acad. Sci. U.S.A.">
        <title>Extensive sampling of basidiomycete genomes demonstrates inadequacy of the white-rot/brown-rot paradigm for wood decay fungi.</title>
        <authorList>
            <person name="Riley R."/>
            <person name="Salamov A.A."/>
            <person name="Brown D.W."/>
            <person name="Nagy L.G."/>
            <person name="Floudas D."/>
            <person name="Held B.W."/>
            <person name="Levasseur A."/>
            <person name="Lombard V."/>
            <person name="Morin E."/>
            <person name="Otillar R."/>
            <person name="Lindquist E.A."/>
            <person name="Sun H."/>
            <person name="LaButti K.M."/>
            <person name="Schmutz J."/>
            <person name="Jabbour D."/>
            <person name="Luo H."/>
            <person name="Baker S.E."/>
            <person name="Pisabarro A.G."/>
            <person name="Walton J.D."/>
            <person name="Blanchette R.A."/>
            <person name="Henrissat B."/>
            <person name="Martin F."/>
            <person name="Cullen D."/>
            <person name="Hibbett D.S."/>
            <person name="Grigoriev I.V."/>
        </authorList>
    </citation>
    <scope>NUCLEOTIDE SEQUENCE [LARGE SCALE GENOMIC DNA]</scope>
    <source>
        <strain evidence="3">CBS 339.88</strain>
    </source>
</reference>
<dbReference type="HOGENOM" id="CLU_356028_0_0_1"/>
<evidence type="ECO:0000256" key="1">
    <source>
        <dbReference type="SAM" id="MobiDB-lite"/>
    </source>
</evidence>
<dbReference type="STRING" id="685588.A0A067S5D4"/>
<evidence type="ECO:0000313" key="2">
    <source>
        <dbReference type="EMBL" id="KDR65092.1"/>
    </source>
</evidence>
<dbReference type="EMBL" id="KL142528">
    <property type="protein sequence ID" value="KDR65092.1"/>
    <property type="molecule type" value="Genomic_DNA"/>
</dbReference>
<keyword evidence="3" id="KW-1185">Reference proteome</keyword>
<feature type="compositionally biased region" description="Polar residues" evidence="1">
    <location>
        <begin position="41"/>
        <end position="70"/>
    </location>
</feature>
<dbReference type="Proteomes" id="UP000027222">
    <property type="component" value="Unassembled WGS sequence"/>
</dbReference>
<gene>
    <name evidence="2" type="ORF">GALMADRAFT_148995</name>
</gene>
<sequence>MNRQRILEWESEVRRTNGNAGSVRRQSDQGTDKLFGRSKETGSSTTSLCQRLPLSSPSAGLAQQGSQEPQISEMGAQGDGKWRIEPLLHHEKNEGFSLPLLVQRLQNEIDVGDDSMGLDSLPDVELTDDMDDRFLYIEKQEPAHRGLSNLVNSDDENDSMGLDSDLPQISSSFDGEDHFLYSHVPRLITQSAPDPVYSNNGNDSMGLDSDLPEINSGSDEEDRFLHLQAQYLTGEAGSIMKSYPISSNSRRLKIPVTNNESYRSPGSLSSIPSTRSMLSYRPQSAGKNGHVTAMSFNEPEVQMVTDTNILQRGALMGDPWFWGRAWNGLRVMNDDGPIPIEVIDLYLLSCWHDLREASSGTIPNCYYIDERTAREISKGSQSVDLREILLVTRDLPLQRFPVLTILKGNEAGPGPAFPLLLLLNYELNQVIVLGWNQKEENRWIDSIPEWMRVLWRKVGESLGWMPSLLPTISAMNWITVEDFGTSVVSLFSSVTSKRWVWENGMYRIALKPELGCPHAVKQCIFATVLGKCTQYGQYWRVLRASKPDWMSPGQDLVGDLDIGFKSFSWVQHHSIRLLNTMRTCSKCCPTQVTSTEITSKQDAASLASSEDTDKIREYNIRPTPRVSAIAIPCEDLSDTADDEILLGDYDDYASSPIESWDDDRLLGIWTFQNGQTILPSCWTVWKDRGYRLPKNFFNTLPLRPPSGHHEHFLPFLTGIDDPDPTEADHASDCLMLSARQMLDEAGQIPGTAESLRVFVKGVERSQDRKERFIKIDLNADAYDVGNGC</sequence>
<feature type="compositionally biased region" description="Basic and acidic residues" evidence="1">
    <location>
        <begin position="25"/>
        <end position="40"/>
    </location>
</feature>
<accession>A0A067S5D4</accession>
<protein>
    <submittedName>
        <fullName evidence="2">Uncharacterized protein</fullName>
    </submittedName>
</protein>
<organism evidence="2 3">
    <name type="scientific">Galerina marginata (strain CBS 339.88)</name>
    <dbReference type="NCBI Taxonomy" id="685588"/>
    <lineage>
        <taxon>Eukaryota</taxon>
        <taxon>Fungi</taxon>
        <taxon>Dikarya</taxon>
        <taxon>Basidiomycota</taxon>
        <taxon>Agaricomycotina</taxon>
        <taxon>Agaricomycetes</taxon>
        <taxon>Agaricomycetidae</taxon>
        <taxon>Agaricales</taxon>
        <taxon>Agaricineae</taxon>
        <taxon>Strophariaceae</taxon>
        <taxon>Galerina</taxon>
    </lineage>
</organism>